<dbReference type="Gene3D" id="3.30.420.10">
    <property type="entry name" value="Ribonuclease H-like superfamily/Ribonuclease H"/>
    <property type="match status" value="1"/>
</dbReference>
<gene>
    <name evidence="1" type="primary">AVEN_43715_1</name>
    <name evidence="1" type="ORF">TNCV_1074621</name>
</gene>
<evidence type="ECO:0000313" key="2">
    <source>
        <dbReference type="Proteomes" id="UP000887159"/>
    </source>
</evidence>
<protein>
    <submittedName>
        <fullName evidence="1">DDE_3 domain-containing protein</fullName>
    </submittedName>
</protein>
<comment type="caution">
    <text evidence="1">The sequence shown here is derived from an EMBL/GenBank/DDBJ whole genome shotgun (WGS) entry which is preliminary data.</text>
</comment>
<dbReference type="EMBL" id="BMAU01021346">
    <property type="protein sequence ID" value="GFY17727.1"/>
    <property type="molecule type" value="Genomic_DNA"/>
</dbReference>
<reference evidence="1" key="1">
    <citation type="submission" date="2020-08" db="EMBL/GenBank/DDBJ databases">
        <title>Multicomponent nature underlies the extraordinary mechanical properties of spider dragline silk.</title>
        <authorList>
            <person name="Kono N."/>
            <person name="Nakamura H."/>
            <person name="Mori M."/>
            <person name="Yoshida Y."/>
            <person name="Ohtoshi R."/>
            <person name="Malay A.D."/>
            <person name="Moran D.A.P."/>
            <person name="Tomita M."/>
            <person name="Numata K."/>
            <person name="Arakawa K."/>
        </authorList>
    </citation>
    <scope>NUCLEOTIDE SEQUENCE</scope>
</reference>
<dbReference type="Proteomes" id="UP000887159">
    <property type="component" value="Unassembled WGS sequence"/>
</dbReference>
<evidence type="ECO:0000313" key="1">
    <source>
        <dbReference type="EMBL" id="GFY17727.1"/>
    </source>
</evidence>
<proteinExistence type="predicted"/>
<keyword evidence="2" id="KW-1185">Reference proteome</keyword>
<dbReference type="AlphaFoldDB" id="A0A8X6SYB2"/>
<accession>A0A8X6SYB2</accession>
<name>A0A8X6SYB2_TRICX</name>
<organism evidence="1 2">
    <name type="scientific">Trichonephila clavipes</name>
    <name type="common">Golden silk orbweaver</name>
    <name type="synonym">Nephila clavipes</name>
    <dbReference type="NCBI Taxonomy" id="2585209"/>
    <lineage>
        <taxon>Eukaryota</taxon>
        <taxon>Metazoa</taxon>
        <taxon>Ecdysozoa</taxon>
        <taxon>Arthropoda</taxon>
        <taxon>Chelicerata</taxon>
        <taxon>Arachnida</taxon>
        <taxon>Araneae</taxon>
        <taxon>Araneomorphae</taxon>
        <taxon>Entelegynae</taxon>
        <taxon>Araneoidea</taxon>
        <taxon>Nephilidae</taxon>
        <taxon>Trichonephila</taxon>
    </lineage>
</organism>
<sequence>MATLMSFCNKEERRQVIRFLLEEGVIPVLNTSHPFHLYAVRPMTCTLFLVVDIDGLPVDGRWTSFSHTEALPCLKIYIHLKTLLHYKQLNDILDAYVRFYTGAIVDAFVLQDNDAITHKTRIVEAYLEQETIQRMQWSARSSHLNPIEHVWDAQGRRVATLNLLLGP</sequence>
<dbReference type="GO" id="GO:0003676">
    <property type="term" value="F:nucleic acid binding"/>
    <property type="evidence" value="ECO:0007669"/>
    <property type="project" value="InterPro"/>
</dbReference>
<dbReference type="InterPro" id="IPR036397">
    <property type="entry name" value="RNaseH_sf"/>
</dbReference>